<reference evidence="3 4" key="1">
    <citation type="submission" date="2019-04" db="EMBL/GenBank/DDBJ databases">
        <title>Microbes associate with the intestines of laboratory mice.</title>
        <authorList>
            <person name="Navarre W."/>
            <person name="Wong E."/>
            <person name="Huang K."/>
            <person name="Tropini C."/>
            <person name="Ng K."/>
            <person name="Yu B."/>
        </authorList>
    </citation>
    <scope>NUCLEOTIDE SEQUENCE [LARGE SCALE GENOMIC DNA]</scope>
    <source>
        <strain evidence="3 4">NM07_P-09</strain>
    </source>
</reference>
<dbReference type="EMBL" id="SRYE01000001">
    <property type="protein sequence ID" value="TGY63378.1"/>
    <property type="molecule type" value="Genomic_DNA"/>
</dbReference>
<dbReference type="PANTHER" id="PTHR43060:SF15">
    <property type="entry name" value="3-HYDROXYISOBUTYRATE DEHYDROGENASE-LIKE 1, MITOCHONDRIAL-RELATED"/>
    <property type="match status" value="1"/>
</dbReference>
<accession>A0A4S2F348</accession>
<dbReference type="InterPro" id="IPR029154">
    <property type="entry name" value="HIBADH-like_NADP-bd"/>
</dbReference>
<dbReference type="AlphaFoldDB" id="A0A4S2F348"/>
<protein>
    <submittedName>
        <fullName evidence="3">NAD(P)-dependent oxidoreductase</fullName>
    </submittedName>
</protein>
<dbReference type="Pfam" id="PF14833">
    <property type="entry name" value="NAD_binding_11"/>
    <property type="match status" value="1"/>
</dbReference>
<dbReference type="InterPro" id="IPR036291">
    <property type="entry name" value="NAD(P)-bd_dom_sf"/>
</dbReference>
<dbReference type="SUPFAM" id="SSF51735">
    <property type="entry name" value="NAD(P)-binding Rossmann-fold domains"/>
    <property type="match status" value="1"/>
</dbReference>
<evidence type="ECO:0000259" key="2">
    <source>
        <dbReference type="Pfam" id="PF14833"/>
    </source>
</evidence>
<dbReference type="PANTHER" id="PTHR43060">
    <property type="entry name" value="3-HYDROXYISOBUTYRATE DEHYDROGENASE-LIKE 1, MITOCHONDRIAL-RELATED"/>
    <property type="match status" value="1"/>
</dbReference>
<keyword evidence="4" id="KW-1185">Reference proteome</keyword>
<dbReference type="Gene3D" id="3.40.50.720">
    <property type="entry name" value="NAD(P)-binding Rossmann-like Domain"/>
    <property type="match status" value="1"/>
</dbReference>
<dbReference type="Pfam" id="PF03446">
    <property type="entry name" value="NAD_binding_2"/>
    <property type="match status" value="1"/>
</dbReference>
<dbReference type="GO" id="GO:0050661">
    <property type="term" value="F:NADP binding"/>
    <property type="evidence" value="ECO:0007669"/>
    <property type="project" value="InterPro"/>
</dbReference>
<dbReference type="SUPFAM" id="SSF48179">
    <property type="entry name" value="6-phosphogluconate dehydrogenase C-terminal domain-like"/>
    <property type="match status" value="1"/>
</dbReference>
<evidence type="ECO:0000313" key="3">
    <source>
        <dbReference type="EMBL" id="TGY63378.1"/>
    </source>
</evidence>
<dbReference type="InterPro" id="IPR008927">
    <property type="entry name" value="6-PGluconate_DH-like_C_sf"/>
</dbReference>
<dbReference type="GO" id="GO:0051287">
    <property type="term" value="F:NAD binding"/>
    <property type="evidence" value="ECO:0007669"/>
    <property type="project" value="InterPro"/>
</dbReference>
<evidence type="ECO:0000259" key="1">
    <source>
        <dbReference type="Pfam" id="PF03446"/>
    </source>
</evidence>
<name>A0A4S2F348_9ACTN</name>
<dbReference type="Gene3D" id="1.10.1040.10">
    <property type="entry name" value="N-(1-d-carboxylethyl)-l-norvaline Dehydrogenase, domain 2"/>
    <property type="match status" value="1"/>
</dbReference>
<feature type="domain" description="6-phosphogluconate dehydrogenase NADP-binding" evidence="1">
    <location>
        <begin position="6"/>
        <end position="161"/>
    </location>
</feature>
<dbReference type="InterPro" id="IPR006115">
    <property type="entry name" value="6PGDH_NADP-bd"/>
</dbReference>
<dbReference type="Proteomes" id="UP000310263">
    <property type="component" value="Unassembled WGS sequence"/>
</dbReference>
<sequence>MTITHIGFVGTGIMGTPIVGHLLDAGYTVSVYNRTPEHAQAALDKGAAWAESLPQLCQGAQVVFTCVTLPEDVESVYMDREGLLKSAEPGTYLIDLTTQSPELARQLHELGETFDLHVFDCPVTGGQAGAEKGSLTLIAGATQQELAPIQEVLDCFSAKTLCFDAAGAGQAAKLCNQVSLAGCMLGMAEALALAEVSHLDSSKLLELVASGTGNSYAMDQLAPKALAGDWAPGFKVAHFIKDLTLANDVAADSDLPLPGAETARLLYDMLARMGGATMGTQALELIYASAQDAQEAGLNPALAQDPDAQGFDEGEDGCGCGHHHDHEHGEGCCGGHGQGHGGGCCHHN</sequence>
<comment type="caution">
    <text evidence="3">The sequence shown here is derived from an EMBL/GenBank/DDBJ whole genome shotgun (WGS) entry which is preliminary data.</text>
</comment>
<dbReference type="OrthoDB" id="3185659at2"/>
<dbReference type="InterPro" id="IPR013328">
    <property type="entry name" value="6PGD_dom2"/>
</dbReference>
<organism evidence="3 4">
    <name type="scientific">Muricaecibacterium torontonense</name>
    <dbReference type="NCBI Taxonomy" id="3032871"/>
    <lineage>
        <taxon>Bacteria</taxon>
        <taxon>Bacillati</taxon>
        <taxon>Actinomycetota</taxon>
        <taxon>Coriobacteriia</taxon>
        <taxon>Coriobacteriales</taxon>
        <taxon>Atopobiaceae</taxon>
        <taxon>Muricaecibacterium</taxon>
    </lineage>
</organism>
<dbReference type="RefSeq" id="WP_136012005.1">
    <property type="nucleotide sequence ID" value="NZ_SRYE01000001.1"/>
</dbReference>
<feature type="domain" description="3-hydroxyisobutyrate dehydrogenase-like NAD-binding" evidence="2">
    <location>
        <begin position="167"/>
        <end position="282"/>
    </location>
</feature>
<evidence type="ECO:0000313" key="4">
    <source>
        <dbReference type="Proteomes" id="UP000310263"/>
    </source>
</evidence>
<proteinExistence type="predicted"/>
<gene>
    <name evidence="3" type="ORF">E5334_02445</name>
</gene>